<keyword evidence="2" id="KW-1185">Reference proteome</keyword>
<dbReference type="EMBL" id="QYRT01000031">
    <property type="protein sequence ID" value="TIH33780.1"/>
    <property type="molecule type" value="Genomic_DNA"/>
</dbReference>
<dbReference type="AlphaFoldDB" id="A0A4T2BRD6"/>
<evidence type="ECO:0000313" key="1">
    <source>
        <dbReference type="EMBL" id="TIH33780.1"/>
    </source>
</evidence>
<proteinExistence type="predicted"/>
<protein>
    <recommendedName>
        <fullName evidence="3">PrgI family protein</fullName>
    </recommendedName>
</protein>
<accession>A0A4T2BRD6</accession>
<sequence length="521" mass="57238">MPKARAWALSIAGVTSAILVLALQFNGLLVALPIFAVAWLGTMGTENGTILARQLGKWRWRGRIRTGTTVYVPYDSDVWDEWMADAVAARGKERKAANRKLAAMRETPDGVEGMSWLEDRTGQPGIAWHRPLEQEAYLSVAFSTAGQIAGIEGDSFLDACAEAYGALLARNGERAALVGRIQTLTRVLPVDSARHERWVNNNRDSEAPAIVAESYQEVITGLRRGQLFQRHMFTVSWPITPLFINKAKRRGVGRDGWIRLMEDEIRNVASAFRTAKFRSVTVLSARQTAAVIRHMQHPSFPIDQVADVSATSGWVPSEDKWSYTTFSAAAAGPNGPITKSLSRTARIEAKHVETSYRNSLWLVPMLTGMSKQIVRTLSFHLEVIPQAEARYLARQDVVSDLTESATDQQRGRLADEETTVSLSAAKRRRRDLNPGSGIHGVAWVGYVTVSATDEPALIEAVDAIEDAASQAGINKLIWLDTYQAAAHATTWPVGRGLTPARRQGYAQLESLIAGKGAKEQL</sequence>
<dbReference type="NCBIfam" id="NF042935">
    <property type="entry name" value="SCO6880_fam"/>
    <property type="match status" value="1"/>
</dbReference>
<comment type="caution">
    <text evidence="1">The sequence shown here is derived from an EMBL/GenBank/DDBJ whole genome shotgun (WGS) entry which is preliminary data.</text>
</comment>
<reference evidence="1 2" key="1">
    <citation type="journal article" date="2019" name="Microorganisms">
        <title>Systematic Affiliation and Genome Analysis of Subtercola vilae DB165(T) with Particular Emphasis on Cold Adaptation of an Isolate from a High-Altitude Cold Volcano Lake.</title>
        <authorList>
            <person name="Villalobos A.S."/>
            <person name="Wiese J."/>
            <person name="Imhoff J.F."/>
            <person name="Dorador C."/>
            <person name="Keller A."/>
            <person name="Hentschel U."/>
        </authorList>
    </citation>
    <scope>NUCLEOTIDE SEQUENCE [LARGE SCALE GENOMIC DNA]</scope>
    <source>
        <strain evidence="1 2">DB165</strain>
    </source>
</reference>
<organism evidence="1 2">
    <name type="scientific">Subtercola vilae</name>
    <dbReference type="NCBI Taxonomy" id="2056433"/>
    <lineage>
        <taxon>Bacteria</taxon>
        <taxon>Bacillati</taxon>
        <taxon>Actinomycetota</taxon>
        <taxon>Actinomycetes</taxon>
        <taxon>Micrococcales</taxon>
        <taxon>Microbacteriaceae</taxon>
        <taxon>Subtercola</taxon>
    </lineage>
</organism>
<dbReference type="InterPro" id="IPR049978">
    <property type="entry name" value="SCO6880-like"/>
</dbReference>
<dbReference type="Proteomes" id="UP000306192">
    <property type="component" value="Unassembled WGS sequence"/>
</dbReference>
<evidence type="ECO:0008006" key="3">
    <source>
        <dbReference type="Google" id="ProtNLM"/>
    </source>
</evidence>
<name>A0A4T2BRD6_9MICO</name>
<gene>
    <name evidence="1" type="ORF">D4765_13940</name>
</gene>
<evidence type="ECO:0000313" key="2">
    <source>
        <dbReference type="Proteomes" id="UP000306192"/>
    </source>
</evidence>